<evidence type="ECO:0000313" key="2">
    <source>
        <dbReference type="EMBL" id="MDO1450494.1"/>
    </source>
</evidence>
<feature type="domain" description="3-keto-alpha-glucoside-1,2-lyase/3-keto-2-hydroxy-glucal hydratase" evidence="1">
    <location>
        <begin position="26"/>
        <end position="207"/>
    </location>
</feature>
<name>A0ABT8REF2_9BACT</name>
<evidence type="ECO:0000259" key="1">
    <source>
        <dbReference type="Pfam" id="PF06439"/>
    </source>
</evidence>
<comment type="caution">
    <text evidence="2">The sequence shown here is derived from an EMBL/GenBank/DDBJ whole genome shotgun (WGS) entry which is preliminary data.</text>
</comment>
<keyword evidence="3" id="KW-1185">Reference proteome</keyword>
<reference evidence="2" key="1">
    <citation type="submission" date="2023-07" db="EMBL/GenBank/DDBJ databases">
        <title>The genome sequence of Rhodocytophaga aerolata KACC 12507.</title>
        <authorList>
            <person name="Zhang X."/>
        </authorList>
    </citation>
    <scope>NUCLEOTIDE SEQUENCE</scope>
    <source>
        <strain evidence="2">KACC 12507</strain>
    </source>
</reference>
<dbReference type="RefSeq" id="WP_302041294.1">
    <property type="nucleotide sequence ID" value="NZ_JAUKPO010000031.1"/>
</dbReference>
<organism evidence="2 3">
    <name type="scientific">Rhodocytophaga aerolata</name>
    <dbReference type="NCBI Taxonomy" id="455078"/>
    <lineage>
        <taxon>Bacteria</taxon>
        <taxon>Pseudomonadati</taxon>
        <taxon>Bacteroidota</taxon>
        <taxon>Cytophagia</taxon>
        <taxon>Cytophagales</taxon>
        <taxon>Rhodocytophagaceae</taxon>
        <taxon>Rhodocytophaga</taxon>
    </lineage>
</organism>
<gene>
    <name evidence="2" type="ORF">Q0590_29735</name>
</gene>
<dbReference type="EMBL" id="JAUKPO010000031">
    <property type="protein sequence ID" value="MDO1450494.1"/>
    <property type="molecule type" value="Genomic_DNA"/>
</dbReference>
<dbReference type="Gene3D" id="2.60.120.560">
    <property type="entry name" value="Exo-inulinase, domain 1"/>
    <property type="match status" value="1"/>
</dbReference>
<dbReference type="Proteomes" id="UP001168528">
    <property type="component" value="Unassembled WGS sequence"/>
</dbReference>
<dbReference type="InterPro" id="IPR010496">
    <property type="entry name" value="AL/BT2_dom"/>
</dbReference>
<proteinExistence type="predicted"/>
<accession>A0ABT8REF2</accession>
<sequence>MSASVFFFLIWQGLTYFFVPAPAFKPVSLFDGKTFKGWQGDTLQTWRIENGAIVGGSLETEVPHNEFLSTTRSYSNFELKLKFKLAGTGFVNGGVQLRSKRHTNPAYEMIGYQADLGDKYWGCLYDESRRDSVLARPAPNVVTDLLKTDDWNDYRIRCEGKRIRLWINGKQTVDYTEKDNSIPQSGLIALQIHGGGKAQAYYKDITLEELK</sequence>
<protein>
    <submittedName>
        <fullName evidence="2">DUF1080 domain-containing protein</fullName>
    </submittedName>
</protein>
<dbReference type="Pfam" id="PF06439">
    <property type="entry name" value="3keto-disac_hyd"/>
    <property type="match status" value="1"/>
</dbReference>
<evidence type="ECO:0000313" key="3">
    <source>
        <dbReference type="Proteomes" id="UP001168528"/>
    </source>
</evidence>